<accession>A0ABU5ZKP7</accession>
<proteinExistence type="predicted"/>
<name>A0ABU5ZKP7_9BACL</name>
<evidence type="ECO:0000313" key="2">
    <source>
        <dbReference type="Proteomes" id="UP001310386"/>
    </source>
</evidence>
<keyword evidence="2" id="KW-1185">Reference proteome</keyword>
<comment type="caution">
    <text evidence="1">The sequence shown here is derived from an EMBL/GenBank/DDBJ whole genome shotgun (WGS) entry which is preliminary data.</text>
</comment>
<dbReference type="EMBL" id="JAYJLD010000027">
    <property type="protein sequence ID" value="MEB3103089.1"/>
    <property type="molecule type" value="Genomic_DNA"/>
</dbReference>
<gene>
    <name evidence="1" type="ORF">VF724_15640</name>
</gene>
<dbReference type="RefSeq" id="WP_371755216.1">
    <property type="nucleotide sequence ID" value="NZ_JAYJLD010000027.1"/>
</dbReference>
<dbReference type="Proteomes" id="UP001310386">
    <property type="component" value="Unassembled WGS sequence"/>
</dbReference>
<protein>
    <submittedName>
        <fullName evidence="1">Uncharacterized protein</fullName>
    </submittedName>
</protein>
<sequence>MNRKGEISSINTVAQTARVTFRGYENTVTAEIPYAVGLTLNIGDRVMVAFFSDNLADGVIIASIRR</sequence>
<reference evidence="1" key="1">
    <citation type="submission" date="2023-12" db="EMBL/GenBank/DDBJ databases">
        <title>Fervidustalea candida gen. nov., sp. nov., a novel member of the family Paenibacillaceae isolated from a geothermal area.</title>
        <authorList>
            <person name="Li W.-J."/>
            <person name="Jiao J.-Y."/>
            <person name="Chen Y."/>
        </authorList>
    </citation>
    <scope>NUCLEOTIDE SEQUENCE</scope>
    <source>
        <strain evidence="1">SYSU GA230002</strain>
    </source>
</reference>
<organism evidence="1 2">
    <name type="scientific">Ferviditalea candida</name>
    <dbReference type="NCBI Taxonomy" id="3108399"/>
    <lineage>
        <taxon>Bacteria</taxon>
        <taxon>Bacillati</taxon>
        <taxon>Bacillota</taxon>
        <taxon>Bacilli</taxon>
        <taxon>Bacillales</taxon>
        <taxon>Paenibacillaceae</taxon>
        <taxon>Ferviditalea</taxon>
    </lineage>
</organism>
<evidence type="ECO:0000313" key="1">
    <source>
        <dbReference type="EMBL" id="MEB3103089.1"/>
    </source>
</evidence>